<gene>
    <name evidence="2" type="ORF">B0H17DRAFT_1045485</name>
</gene>
<accession>A0AAD7DWI4</accession>
<sequence>MEPAFSAGDFRTLTALTLTGSWSNTLLFTAEVVVCIIYTRHWKLEQAYKHVVHAMLLNDSIASLTNYATVFLIFVYFDDVPWPVAMGFVANANSAFIGQAFLIVSLHRVLDLCSNRLPSVSS</sequence>
<evidence type="ECO:0000256" key="1">
    <source>
        <dbReference type="SAM" id="Phobius"/>
    </source>
</evidence>
<reference evidence="2" key="1">
    <citation type="submission" date="2023-03" db="EMBL/GenBank/DDBJ databases">
        <title>Massive genome expansion in bonnet fungi (Mycena s.s.) driven by repeated elements and novel gene families across ecological guilds.</title>
        <authorList>
            <consortium name="Lawrence Berkeley National Laboratory"/>
            <person name="Harder C.B."/>
            <person name="Miyauchi S."/>
            <person name="Viragh M."/>
            <person name="Kuo A."/>
            <person name="Thoen E."/>
            <person name="Andreopoulos B."/>
            <person name="Lu D."/>
            <person name="Skrede I."/>
            <person name="Drula E."/>
            <person name="Henrissat B."/>
            <person name="Morin E."/>
            <person name="Kohler A."/>
            <person name="Barry K."/>
            <person name="LaButti K."/>
            <person name="Morin E."/>
            <person name="Salamov A."/>
            <person name="Lipzen A."/>
            <person name="Mereny Z."/>
            <person name="Hegedus B."/>
            <person name="Baldrian P."/>
            <person name="Stursova M."/>
            <person name="Weitz H."/>
            <person name="Taylor A."/>
            <person name="Grigoriev I.V."/>
            <person name="Nagy L.G."/>
            <person name="Martin F."/>
            <person name="Kauserud H."/>
        </authorList>
    </citation>
    <scope>NUCLEOTIDE SEQUENCE</scope>
    <source>
        <strain evidence="2">CBHHK067</strain>
    </source>
</reference>
<dbReference type="AlphaFoldDB" id="A0AAD7DWI4"/>
<keyword evidence="1" id="KW-1133">Transmembrane helix</keyword>
<evidence type="ECO:0000313" key="2">
    <source>
        <dbReference type="EMBL" id="KAJ7701457.1"/>
    </source>
</evidence>
<keyword evidence="1" id="KW-0812">Transmembrane</keyword>
<comment type="caution">
    <text evidence="2">The sequence shown here is derived from an EMBL/GenBank/DDBJ whole genome shotgun (WGS) entry which is preliminary data.</text>
</comment>
<feature type="transmembrane region" description="Helical" evidence="1">
    <location>
        <begin position="83"/>
        <end position="106"/>
    </location>
</feature>
<keyword evidence="3" id="KW-1185">Reference proteome</keyword>
<feature type="transmembrane region" description="Helical" evidence="1">
    <location>
        <begin position="20"/>
        <end position="39"/>
    </location>
</feature>
<proteinExistence type="predicted"/>
<name>A0AAD7DWI4_MYCRO</name>
<dbReference type="EMBL" id="JARKIE010000017">
    <property type="protein sequence ID" value="KAJ7701457.1"/>
    <property type="molecule type" value="Genomic_DNA"/>
</dbReference>
<dbReference type="Proteomes" id="UP001221757">
    <property type="component" value="Unassembled WGS sequence"/>
</dbReference>
<organism evidence="2 3">
    <name type="scientific">Mycena rosella</name>
    <name type="common">Pink bonnet</name>
    <name type="synonym">Agaricus rosellus</name>
    <dbReference type="NCBI Taxonomy" id="1033263"/>
    <lineage>
        <taxon>Eukaryota</taxon>
        <taxon>Fungi</taxon>
        <taxon>Dikarya</taxon>
        <taxon>Basidiomycota</taxon>
        <taxon>Agaricomycotina</taxon>
        <taxon>Agaricomycetes</taxon>
        <taxon>Agaricomycetidae</taxon>
        <taxon>Agaricales</taxon>
        <taxon>Marasmiineae</taxon>
        <taxon>Mycenaceae</taxon>
        <taxon>Mycena</taxon>
    </lineage>
</organism>
<keyword evidence="1" id="KW-0472">Membrane</keyword>
<evidence type="ECO:0000313" key="3">
    <source>
        <dbReference type="Proteomes" id="UP001221757"/>
    </source>
</evidence>
<protein>
    <submittedName>
        <fullName evidence="2">Uncharacterized protein</fullName>
    </submittedName>
</protein>
<feature type="transmembrane region" description="Helical" evidence="1">
    <location>
        <begin position="51"/>
        <end position="77"/>
    </location>
</feature>